<evidence type="ECO:0000256" key="2">
    <source>
        <dbReference type="ARBA" id="ARBA00022618"/>
    </source>
</evidence>
<evidence type="ECO:0000256" key="1">
    <source>
        <dbReference type="ARBA" id="ARBA00022490"/>
    </source>
</evidence>
<gene>
    <name evidence="6" type="primary">scpB</name>
    <name evidence="6" type="ORF">IFK94_01280</name>
</gene>
<dbReference type="Gene3D" id="1.10.10.10">
    <property type="entry name" value="Winged helix-like DNA-binding domain superfamily/Winged helix DNA-binding domain"/>
    <property type="match status" value="2"/>
</dbReference>
<keyword evidence="1" id="KW-0963">Cytoplasm</keyword>
<dbReference type="AlphaFoldDB" id="A0A8J6Y6H5"/>
<dbReference type="PANTHER" id="PTHR34298">
    <property type="entry name" value="SEGREGATION AND CONDENSATION PROTEIN B"/>
    <property type="match status" value="1"/>
</dbReference>
<evidence type="ECO:0000256" key="4">
    <source>
        <dbReference type="ARBA" id="ARBA00023306"/>
    </source>
</evidence>
<dbReference type="GO" id="GO:0051304">
    <property type="term" value="P:chromosome separation"/>
    <property type="evidence" value="ECO:0007669"/>
    <property type="project" value="InterPro"/>
</dbReference>
<organism evidence="6 7">
    <name type="scientific">Candidatus Polarisedimenticola svalbardensis</name>
    <dbReference type="NCBI Taxonomy" id="2886004"/>
    <lineage>
        <taxon>Bacteria</taxon>
        <taxon>Pseudomonadati</taxon>
        <taxon>Acidobacteriota</taxon>
        <taxon>Candidatus Polarisedimenticolia</taxon>
        <taxon>Candidatus Polarisedimenticolales</taxon>
        <taxon>Candidatus Polarisedimenticolaceae</taxon>
        <taxon>Candidatus Polarisedimenticola</taxon>
    </lineage>
</organism>
<dbReference type="InterPro" id="IPR005234">
    <property type="entry name" value="ScpB_csome_segregation"/>
</dbReference>
<comment type="caution">
    <text evidence="6">The sequence shown here is derived from an EMBL/GenBank/DDBJ whole genome shotgun (WGS) entry which is preliminary data.</text>
</comment>
<accession>A0A8J6Y6H5</accession>
<name>A0A8J6Y6H5_9BACT</name>
<proteinExistence type="predicted"/>
<feature type="compositionally biased region" description="Low complexity" evidence="5">
    <location>
        <begin position="203"/>
        <end position="217"/>
    </location>
</feature>
<dbReference type="Proteomes" id="UP000648239">
    <property type="component" value="Unassembled WGS sequence"/>
</dbReference>
<reference evidence="6 7" key="1">
    <citation type="submission" date="2020-08" db="EMBL/GenBank/DDBJ databases">
        <title>Acidobacteriota in marine sediments use diverse sulfur dissimilation pathways.</title>
        <authorList>
            <person name="Wasmund K."/>
        </authorList>
    </citation>
    <scope>NUCLEOTIDE SEQUENCE [LARGE SCALE GENOMIC DNA]</scope>
    <source>
        <strain evidence="6">MAG AM4</strain>
    </source>
</reference>
<evidence type="ECO:0000256" key="3">
    <source>
        <dbReference type="ARBA" id="ARBA00022829"/>
    </source>
</evidence>
<dbReference type="InterPro" id="IPR036390">
    <property type="entry name" value="WH_DNA-bd_sf"/>
</dbReference>
<dbReference type="SUPFAM" id="SSF46785">
    <property type="entry name" value="Winged helix' DNA-binding domain"/>
    <property type="match status" value="2"/>
</dbReference>
<feature type="region of interest" description="Disordered" evidence="5">
    <location>
        <begin position="203"/>
        <end position="230"/>
    </location>
</feature>
<evidence type="ECO:0000256" key="5">
    <source>
        <dbReference type="SAM" id="MobiDB-lite"/>
    </source>
</evidence>
<dbReference type="PANTHER" id="PTHR34298:SF2">
    <property type="entry name" value="SEGREGATION AND CONDENSATION PROTEIN B"/>
    <property type="match status" value="1"/>
</dbReference>
<dbReference type="InterPro" id="IPR036388">
    <property type="entry name" value="WH-like_DNA-bd_sf"/>
</dbReference>
<keyword evidence="2" id="KW-0132">Cell division</keyword>
<sequence>MTEKPEERPPAELLESTLEAIIFASTDPVRPAELGTALGGIPDEEVVAALESLSSRYARADTGLILEQVAGGYRLATRSNVGAWVRTYFRNQNRTRLTPATLETLAIVAYRQPVTAPEIQAIRGKDPTYGLKVLLEKRMLRIMGRKKVVGNPLLYGTSRQFLVHFGLNSLKDLPSIEEFDAFLDTLGQAQPVLFEGAEIAEPADTVAAEPTAAEPATIPEPPQDTPGGGH</sequence>
<protein>
    <submittedName>
        <fullName evidence="6">SMC-Scp complex subunit ScpB</fullName>
    </submittedName>
</protein>
<evidence type="ECO:0000313" key="7">
    <source>
        <dbReference type="Proteomes" id="UP000648239"/>
    </source>
</evidence>
<dbReference type="NCBIfam" id="TIGR00281">
    <property type="entry name" value="SMC-Scp complex subunit ScpB"/>
    <property type="match status" value="1"/>
</dbReference>
<keyword evidence="4" id="KW-0131">Cell cycle</keyword>
<dbReference type="EMBL" id="JACXWD010000002">
    <property type="protein sequence ID" value="MBD3866731.1"/>
    <property type="molecule type" value="Genomic_DNA"/>
</dbReference>
<dbReference type="GO" id="GO:0051301">
    <property type="term" value="P:cell division"/>
    <property type="evidence" value="ECO:0007669"/>
    <property type="project" value="UniProtKB-KW"/>
</dbReference>
<keyword evidence="3" id="KW-0159">Chromosome partition</keyword>
<dbReference type="Pfam" id="PF04079">
    <property type="entry name" value="SMC_ScpB"/>
    <property type="match status" value="1"/>
</dbReference>
<evidence type="ECO:0000313" key="6">
    <source>
        <dbReference type="EMBL" id="MBD3866731.1"/>
    </source>
</evidence>